<dbReference type="EMBL" id="QKSB01000010">
    <property type="protein sequence ID" value="PZE16210.1"/>
    <property type="molecule type" value="Genomic_DNA"/>
</dbReference>
<dbReference type="AlphaFoldDB" id="A0A2W1MYD2"/>
<gene>
    <name evidence="1" type="ORF">DNU06_13865</name>
</gene>
<organism evidence="1 2">
    <name type="scientific">Putridiphycobacter roseus</name>
    <dbReference type="NCBI Taxonomy" id="2219161"/>
    <lineage>
        <taxon>Bacteria</taxon>
        <taxon>Pseudomonadati</taxon>
        <taxon>Bacteroidota</taxon>
        <taxon>Flavobacteriia</taxon>
        <taxon>Flavobacteriales</taxon>
        <taxon>Crocinitomicaceae</taxon>
        <taxon>Putridiphycobacter</taxon>
    </lineage>
</organism>
<dbReference type="Pfam" id="PF02620">
    <property type="entry name" value="YceD"/>
    <property type="match status" value="1"/>
</dbReference>
<dbReference type="RefSeq" id="WP_111064095.1">
    <property type="nucleotide sequence ID" value="NZ_JBHUCU010000037.1"/>
</dbReference>
<accession>A0A2W1MYD2</accession>
<dbReference type="InterPro" id="IPR003772">
    <property type="entry name" value="YceD"/>
</dbReference>
<protein>
    <submittedName>
        <fullName evidence="1">DUF177 domain-containing protein</fullName>
    </submittedName>
</protein>
<sequence>MKKDFIIGFTSLKDGLHSFDYNIDDTFFEQLDYSEIQQGDLKVHLDLEKKATLMEAHFQISGKVTLMCDRCTDEYEQTVDTENELIYKFGSEAMEDENVITVFHHEHEIDITHPIYEFIITSLPSKRLHPKGTCNESMLEIMDQYLLVGNDEEE</sequence>
<name>A0A2W1MYD2_9FLAO</name>
<reference evidence="1 2" key="1">
    <citation type="submission" date="2018-06" db="EMBL/GenBank/DDBJ databases">
        <title>The draft genome sequence of Crocinitomix sp. SM1701.</title>
        <authorList>
            <person name="Zhang X."/>
        </authorList>
    </citation>
    <scope>NUCLEOTIDE SEQUENCE [LARGE SCALE GENOMIC DNA]</scope>
    <source>
        <strain evidence="1 2">SM1701</strain>
    </source>
</reference>
<dbReference type="OrthoDB" id="1524821at2"/>
<dbReference type="Proteomes" id="UP000249248">
    <property type="component" value="Unassembled WGS sequence"/>
</dbReference>
<comment type="caution">
    <text evidence="1">The sequence shown here is derived from an EMBL/GenBank/DDBJ whole genome shotgun (WGS) entry which is preliminary data.</text>
</comment>
<proteinExistence type="predicted"/>
<evidence type="ECO:0000313" key="2">
    <source>
        <dbReference type="Proteomes" id="UP000249248"/>
    </source>
</evidence>
<keyword evidence="2" id="KW-1185">Reference proteome</keyword>
<evidence type="ECO:0000313" key="1">
    <source>
        <dbReference type="EMBL" id="PZE16210.1"/>
    </source>
</evidence>